<feature type="non-terminal residue" evidence="1">
    <location>
        <position position="1"/>
    </location>
</feature>
<comment type="caution">
    <text evidence="1">The sequence shown here is derived from an EMBL/GenBank/DDBJ whole genome shotgun (WGS) entry which is preliminary data.</text>
</comment>
<accession>A0A136Q7F5</accession>
<reference evidence="1 2" key="1">
    <citation type="submission" date="2016-02" db="EMBL/GenBank/DDBJ databases">
        <authorList>
            <person name="Wen L."/>
            <person name="He K."/>
            <person name="Yang H."/>
        </authorList>
    </citation>
    <scope>NUCLEOTIDE SEQUENCE [LARGE SCALE GENOMIC DNA]</scope>
    <source>
        <strain evidence="1 2">DSM 22607</strain>
    </source>
</reference>
<proteinExistence type="predicted"/>
<keyword evidence="2" id="KW-1185">Reference proteome</keyword>
<dbReference type="Proteomes" id="UP000070366">
    <property type="component" value="Unassembled WGS sequence"/>
</dbReference>
<dbReference type="EMBL" id="LSZW01000039">
    <property type="protein sequence ID" value="KXK66611.1"/>
    <property type="molecule type" value="Genomic_DNA"/>
</dbReference>
<gene>
    <name evidence="1" type="ORF">HMPREF3293_00533</name>
</gene>
<evidence type="ECO:0000313" key="1">
    <source>
        <dbReference type="EMBL" id="KXK66611.1"/>
    </source>
</evidence>
<organism evidence="1 2">
    <name type="scientific">Christensenella minuta</name>
    <dbReference type="NCBI Taxonomy" id="626937"/>
    <lineage>
        <taxon>Bacteria</taxon>
        <taxon>Bacillati</taxon>
        <taxon>Bacillota</taxon>
        <taxon>Clostridia</taxon>
        <taxon>Christensenellales</taxon>
        <taxon>Christensenellaceae</taxon>
        <taxon>Christensenella</taxon>
    </lineage>
</organism>
<sequence>TGGKGGGEGMKRTLDNCKLVTKYGHPRQTNGTCDGFQKSEYDDEPYSVCVDCPLHYINVEEREAQEQGEE</sequence>
<protein>
    <submittedName>
        <fullName evidence="1">Uncharacterized protein</fullName>
    </submittedName>
</protein>
<dbReference type="RefSeq" id="WP_207644184.1">
    <property type="nucleotide sequence ID" value="NZ_KQ965505.1"/>
</dbReference>
<evidence type="ECO:0000313" key="2">
    <source>
        <dbReference type="Proteomes" id="UP000070366"/>
    </source>
</evidence>
<dbReference type="AlphaFoldDB" id="A0A136Q7F5"/>
<name>A0A136Q7F5_9FIRM</name>